<keyword evidence="2" id="KW-1185">Reference proteome</keyword>
<evidence type="ECO:0000313" key="2">
    <source>
        <dbReference type="Proteomes" id="UP000001122"/>
    </source>
</evidence>
<dbReference type="Proteomes" id="UP000001122">
    <property type="component" value="Chromosome"/>
</dbReference>
<sequence>MSDAARTPYPNYAKLIHSIRRPDKTWQASHPAMCFN</sequence>
<evidence type="ECO:0000313" key="1">
    <source>
        <dbReference type="EMBL" id="ABV17429.1"/>
    </source>
</evidence>
<accession>A7ZPT8</accession>
<dbReference type="AlphaFoldDB" id="A7ZPT8"/>
<protein>
    <submittedName>
        <fullName evidence="1">Uncharacterized protein</fullName>
    </submittedName>
</protein>
<gene>
    <name evidence="1" type="ordered locus">EcE24377A_2778</name>
</gene>
<dbReference type="HOGENOM" id="CLU_3355890_0_0_6"/>
<reference evidence="2" key="1">
    <citation type="journal article" date="2008" name="J. Bacteriol.">
        <title>The pangenome structure of Escherichia coli: comparative genomic analysis of E. coli commensal and pathogenic isolates.</title>
        <authorList>
            <person name="Rasko D.A."/>
            <person name="Rosovitz M.J."/>
            <person name="Myers G.S."/>
            <person name="Mongodin E.F."/>
            <person name="Fricke W.F."/>
            <person name="Gajer P."/>
            <person name="Crabtree J."/>
            <person name="Sebaihia M."/>
            <person name="Thomson N.R."/>
            <person name="Chaudhuri R."/>
            <person name="Henderson I.R."/>
            <person name="Sperandio V."/>
            <person name="Ravel J."/>
        </authorList>
    </citation>
    <scope>NUCLEOTIDE SEQUENCE [LARGE SCALE GENOMIC DNA]</scope>
    <source>
        <strain evidence="2">E24377A / ETEC</strain>
    </source>
</reference>
<dbReference type="EMBL" id="CP000800">
    <property type="protein sequence ID" value="ABV17429.1"/>
    <property type="molecule type" value="Genomic_DNA"/>
</dbReference>
<organism evidence="1 2">
    <name type="scientific">Escherichia coli O139:H28 (strain E24377A / ETEC)</name>
    <dbReference type="NCBI Taxonomy" id="331111"/>
    <lineage>
        <taxon>Bacteria</taxon>
        <taxon>Pseudomonadati</taxon>
        <taxon>Pseudomonadota</taxon>
        <taxon>Gammaproteobacteria</taxon>
        <taxon>Enterobacterales</taxon>
        <taxon>Enterobacteriaceae</taxon>
        <taxon>Escherichia</taxon>
    </lineage>
</organism>
<name>A7ZPT8_ECO24</name>
<dbReference type="KEGG" id="ecw:EcE24377A_2778"/>
<proteinExistence type="predicted"/>